<dbReference type="OrthoDB" id="2641874at2759"/>
<dbReference type="Proteomes" id="UP000054538">
    <property type="component" value="Unassembled WGS sequence"/>
</dbReference>
<sequence>MSESTSELMLELLEHSPDLYLDEIQEQLQLFHDLNVSIATIWWTLKQLGLTNKQLSWTAAECSEDLRLNFTMAIGDEPPDRVVCINESAVNVLTTYRMNGWSYEGLRA</sequence>
<reference evidence="2" key="2">
    <citation type="submission" date="2015-01" db="EMBL/GenBank/DDBJ databases">
        <title>Evolutionary Origins and Diversification of the Mycorrhizal Mutualists.</title>
        <authorList>
            <consortium name="DOE Joint Genome Institute"/>
            <consortium name="Mycorrhizal Genomics Consortium"/>
            <person name="Kohler A."/>
            <person name="Kuo A."/>
            <person name="Nagy L.G."/>
            <person name="Floudas D."/>
            <person name="Copeland A."/>
            <person name="Barry K.W."/>
            <person name="Cichocki N."/>
            <person name="Veneault-Fourrey C."/>
            <person name="LaButti K."/>
            <person name="Lindquist E.A."/>
            <person name="Lipzen A."/>
            <person name="Lundell T."/>
            <person name="Morin E."/>
            <person name="Murat C."/>
            <person name="Riley R."/>
            <person name="Ohm R."/>
            <person name="Sun H."/>
            <person name="Tunlid A."/>
            <person name="Henrissat B."/>
            <person name="Grigoriev I.V."/>
            <person name="Hibbett D.S."/>
            <person name="Martin F."/>
        </authorList>
    </citation>
    <scope>NUCLEOTIDE SEQUENCE [LARGE SCALE GENOMIC DNA]</scope>
    <source>
        <strain evidence="2">Ve08.2h10</strain>
    </source>
</reference>
<dbReference type="AlphaFoldDB" id="A0A0D0D9G8"/>
<keyword evidence="2" id="KW-1185">Reference proteome</keyword>
<reference evidence="1 2" key="1">
    <citation type="submission" date="2014-04" db="EMBL/GenBank/DDBJ databases">
        <authorList>
            <consortium name="DOE Joint Genome Institute"/>
            <person name="Kuo A."/>
            <person name="Kohler A."/>
            <person name="Jargeat P."/>
            <person name="Nagy L.G."/>
            <person name="Floudas D."/>
            <person name="Copeland A."/>
            <person name="Barry K.W."/>
            <person name="Cichocki N."/>
            <person name="Veneault-Fourrey C."/>
            <person name="LaButti K."/>
            <person name="Lindquist E.A."/>
            <person name="Lipzen A."/>
            <person name="Lundell T."/>
            <person name="Morin E."/>
            <person name="Murat C."/>
            <person name="Sun H."/>
            <person name="Tunlid A."/>
            <person name="Henrissat B."/>
            <person name="Grigoriev I.V."/>
            <person name="Hibbett D.S."/>
            <person name="Martin F."/>
            <person name="Nordberg H.P."/>
            <person name="Cantor M.N."/>
            <person name="Hua S.X."/>
        </authorList>
    </citation>
    <scope>NUCLEOTIDE SEQUENCE [LARGE SCALE GENOMIC DNA]</scope>
    <source>
        <strain evidence="1 2">Ve08.2h10</strain>
    </source>
</reference>
<dbReference type="STRING" id="930991.A0A0D0D9G8"/>
<proteinExistence type="predicted"/>
<protein>
    <submittedName>
        <fullName evidence="1">Uncharacterized protein</fullName>
    </submittedName>
</protein>
<dbReference type="EMBL" id="KN827141">
    <property type="protein sequence ID" value="KIK77099.1"/>
    <property type="molecule type" value="Genomic_DNA"/>
</dbReference>
<dbReference type="HOGENOM" id="CLU_056788_8_4_1"/>
<dbReference type="InParanoid" id="A0A0D0D9G8"/>
<accession>A0A0D0D9G8</accession>
<organism evidence="1 2">
    <name type="scientific">Paxillus rubicundulus Ve08.2h10</name>
    <dbReference type="NCBI Taxonomy" id="930991"/>
    <lineage>
        <taxon>Eukaryota</taxon>
        <taxon>Fungi</taxon>
        <taxon>Dikarya</taxon>
        <taxon>Basidiomycota</taxon>
        <taxon>Agaricomycotina</taxon>
        <taxon>Agaricomycetes</taxon>
        <taxon>Agaricomycetidae</taxon>
        <taxon>Boletales</taxon>
        <taxon>Paxilineae</taxon>
        <taxon>Paxillaceae</taxon>
        <taxon>Paxillus</taxon>
    </lineage>
</organism>
<evidence type="ECO:0000313" key="1">
    <source>
        <dbReference type="EMBL" id="KIK77099.1"/>
    </source>
</evidence>
<evidence type="ECO:0000313" key="2">
    <source>
        <dbReference type="Proteomes" id="UP000054538"/>
    </source>
</evidence>
<gene>
    <name evidence="1" type="ORF">PAXRUDRAFT_17727</name>
</gene>
<name>A0A0D0D9G8_9AGAM</name>